<accession>A0ABR4C8A6</accession>
<sequence>MKVAAISLIFALLSISTVEAQFQSPNNCTIFTWDKQPAYYTYGPPERISGATTCAPKNNESHYCGLTAEGDIQVSYSKNISVFADSCWRVGNSITCWLESIIKPAINESLAGQQWNQSVIASIDNTAAIEPGVSAYLNFTTLKRCFVGTLSNCTGNMTDGDVIEACAPVYHTDGRGRGRIMDGEVIVVNISESDVGNFRDPFANQVSGSEAEGAAERLFLDGNVMGLGLVVAFAVMLL</sequence>
<keyword evidence="3" id="KW-1185">Reference proteome</keyword>
<name>A0ABR4C8A6_9HELO</name>
<proteinExistence type="predicted"/>
<keyword evidence="1" id="KW-0732">Signal</keyword>
<evidence type="ECO:0000313" key="2">
    <source>
        <dbReference type="EMBL" id="KAL2066153.1"/>
    </source>
</evidence>
<reference evidence="2 3" key="1">
    <citation type="journal article" date="2024" name="Commun. Biol.">
        <title>Comparative genomic analysis of thermophilic fungi reveals convergent evolutionary adaptations and gene losses.</title>
        <authorList>
            <person name="Steindorff A.S."/>
            <person name="Aguilar-Pontes M.V."/>
            <person name="Robinson A.J."/>
            <person name="Andreopoulos B."/>
            <person name="LaButti K."/>
            <person name="Kuo A."/>
            <person name="Mondo S."/>
            <person name="Riley R."/>
            <person name="Otillar R."/>
            <person name="Haridas S."/>
            <person name="Lipzen A."/>
            <person name="Grimwood J."/>
            <person name="Schmutz J."/>
            <person name="Clum A."/>
            <person name="Reid I.D."/>
            <person name="Moisan M.C."/>
            <person name="Butler G."/>
            <person name="Nguyen T.T.M."/>
            <person name="Dewar K."/>
            <person name="Conant G."/>
            <person name="Drula E."/>
            <person name="Henrissat B."/>
            <person name="Hansel C."/>
            <person name="Singer S."/>
            <person name="Hutchinson M.I."/>
            <person name="de Vries R.P."/>
            <person name="Natvig D.O."/>
            <person name="Powell A.J."/>
            <person name="Tsang A."/>
            <person name="Grigoriev I.V."/>
        </authorList>
    </citation>
    <scope>NUCLEOTIDE SEQUENCE [LARGE SCALE GENOMIC DNA]</scope>
    <source>
        <strain evidence="2 3">CBS 494.80</strain>
    </source>
</reference>
<comment type="caution">
    <text evidence="2">The sequence shown here is derived from an EMBL/GenBank/DDBJ whole genome shotgun (WGS) entry which is preliminary data.</text>
</comment>
<gene>
    <name evidence="2" type="ORF">VTL71DRAFT_2224</name>
</gene>
<dbReference type="Pfam" id="PF19535">
    <property type="entry name" value="DUF6060"/>
    <property type="match status" value="1"/>
</dbReference>
<dbReference type="EMBL" id="JAZHXI010000011">
    <property type="protein sequence ID" value="KAL2066153.1"/>
    <property type="molecule type" value="Genomic_DNA"/>
</dbReference>
<dbReference type="Proteomes" id="UP001595075">
    <property type="component" value="Unassembled WGS sequence"/>
</dbReference>
<evidence type="ECO:0000256" key="1">
    <source>
        <dbReference type="SAM" id="SignalP"/>
    </source>
</evidence>
<organism evidence="2 3">
    <name type="scientific">Oculimacula yallundae</name>
    <dbReference type="NCBI Taxonomy" id="86028"/>
    <lineage>
        <taxon>Eukaryota</taxon>
        <taxon>Fungi</taxon>
        <taxon>Dikarya</taxon>
        <taxon>Ascomycota</taxon>
        <taxon>Pezizomycotina</taxon>
        <taxon>Leotiomycetes</taxon>
        <taxon>Helotiales</taxon>
        <taxon>Ploettnerulaceae</taxon>
        <taxon>Oculimacula</taxon>
    </lineage>
</organism>
<protein>
    <submittedName>
        <fullName evidence="2">Uncharacterized protein</fullName>
    </submittedName>
</protein>
<feature type="signal peptide" evidence="1">
    <location>
        <begin position="1"/>
        <end position="20"/>
    </location>
</feature>
<feature type="chain" id="PRO_5045993279" evidence="1">
    <location>
        <begin position="21"/>
        <end position="238"/>
    </location>
</feature>
<evidence type="ECO:0000313" key="3">
    <source>
        <dbReference type="Proteomes" id="UP001595075"/>
    </source>
</evidence>
<dbReference type="InterPro" id="IPR045702">
    <property type="entry name" value="DUF6060"/>
</dbReference>